<dbReference type="GO" id="GO:0005524">
    <property type="term" value="F:ATP binding"/>
    <property type="evidence" value="ECO:0007669"/>
    <property type="project" value="UniProtKB-KW"/>
</dbReference>
<keyword evidence="6 12" id="KW-0808">Transferase</keyword>
<dbReference type="InterPro" id="IPR036097">
    <property type="entry name" value="HisK_dim/P_sf"/>
</dbReference>
<dbReference type="Proteomes" id="UP000330809">
    <property type="component" value="Unassembled WGS sequence"/>
</dbReference>
<evidence type="ECO:0000313" key="12">
    <source>
        <dbReference type="EMBL" id="VFB20988.1"/>
    </source>
</evidence>
<comment type="subcellular location">
    <subcellularLocation>
        <location evidence="2">Cell membrane</location>
        <topology evidence="2">Multi-pass membrane protein</topology>
    </subcellularLocation>
</comment>
<dbReference type="SMART" id="SM00388">
    <property type="entry name" value="HisKA"/>
    <property type="match status" value="1"/>
</dbReference>
<dbReference type="InterPro" id="IPR003661">
    <property type="entry name" value="HisK_dim/P_dom"/>
</dbReference>
<dbReference type="InterPro" id="IPR003594">
    <property type="entry name" value="HATPase_dom"/>
</dbReference>
<keyword evidence="7" id="KW-0547">Nucleotide-binding</keyword>
<dbReference type="PANTHER" id="PTHR44936">
    <property type="entry name" value="SENSOR PROTEIN CREC"/>
    <property type="match status" value="1"/>
</dbReference>
<dbReference type="SUPFAM" id="SSF55874">
    <property type="entry name" value="ATPase domain of HSP90 chaperone/DNA topoisomerase II/histidine kinase"/>
    <property type="match status" value="1"/>
</dbReference>
<keyword evidence="5" id="KW-0597">Phosphoprotein</keyword>
<dbReference type="Gene3D" id="3.30.565.10">
    <property type="entry name" value="Histidine kinase-like ATPase, C-terminal domain"/>
    <property type="match status" value="1"/>
</dbReference>
<proteinExistence type="predicted"/>
<evidence type="ECO:0000256" key="6">
    <source>
        <dbReference type="ARBA" id="ARBA00022679"/>
    </source>
</evidence>
<protein>
    <recommendedName>
        <fullName evidence="3">histidine kinase</fullName>
        <ecNumber evidence="3">2.7.13.3</ecNumber>
    </recommendedName>
</protein>
<feature type="domain" description="HAMP" evidence="11">
    <location>
        <begin position="220"/>
        <end position="269"/>
    </location>
</feature>
<dbReference type="InterPro" id="IPR036890">
    <property type="entry name" value="HATPase_C_sf"/>
</dbReference>
<dbReference type="InterPro" id="IPR005467">
    <property type="entry name" value="His_kinase_dom"/>
</dbReference>
<accession>A0A449INJ1</accession>
<organism evidence="12 13">
    <name type="scientific">Pseudomonas fragi</name>
    <dbReference type="NCBI Taxonomy" id="296"/>
    <lineage>
        <taxon>Bacteria</taxon>
        <taxon>Pseudomonadati</taxon>
        <taxon>Pseudomonadota</taxon>
        <taxon>Gammaproteobacteria</taxon>
        <taxon>Pseudomonadales</taxon>
        <taxon>Pseudomonadaceae</taxon>
        <taxon>Pseudomonas</taxon>
    </lineage>
</organism>
<reference evidence="12 13" key="1">
    <citation type="submission" date="2019-02" db="EMBL/GenBank/DDBJ databases">
        <authorList>
            <consortium name="Pathogen Informatics"/>
        </authorList>
    </citation>
    <scope>NUCLEOTIDE SEQUENCE [LARGE SCALE GENOMIC DNA]</scope>
    <source>
        <strain evidence="12 13">3012STDY7103891</strain>
    </source>
</reference>
<dbReference type="PRINTS" id="PR00344">
    <property type="entry name" value="BCTRLSENSOR"/>
</dbReference>
<dbReference type="Pfam" id="PF00672">
    <property type="entry name" value="HAMP"/>
    <property type="match status" value="1"/>
</dbReference>
<dbReference type="SUPFAM" id="SSF47384">
    <property type="entry name" value="Homodimeric domain of signal transducing histidine kinase"/>
    <property type="match status" value="1"/>
</dbReference>
<dbReference type="SMART" id="SM00387">
    <property type="entry name" value="HATPase_c"/>
    <property type="match status" value="1"/>
</dbReference>
<dbReference type="GO" id="GO:0000155">
    <property type="term" value="F:phosphorelay sensor kinase activity"/>
    <property type="evidence" value="ECO:0007669"/>
    <property type="project" value="InterPro"/>
</dbReference>
<dbReference type="Pfam" id="PF00512">
    <property type="entry name" value="HisKA"/>
    <property type="match status" value="1"/>
</dbReference>
<keyword evidence="8 12" id="KW-0418">Kinase</keyword>
<dbReference type="EMBL" id="CAACYJ010000040">
    <property type="protein sequence ID" value="VFB20988.1"/>
    <property type="molecule type" value="Genomic_DNA"/>
</dbReference>
<evidence type="ECO:0000256" key="7">
    <source>
        <dbReference type="ARBA" id="ARBA00022741"/>
    </source>
</evidence>
<dbReference type="EC" id="2.7.13.3" evidence="3"/>
<evidence type="ECO:0000256" key="4">
    <source>
        <dbReference type="ARBA" id="ARBA00022475"/>
    </source>
</evidence>
<evidence type="ECO:0000256" key="2">
    <source>
        <dbReference type="ARBA" id="ARBA00004651"/>
    </source>
</evidence>
<dbReference type="CDD" id="cd06225">
    <property type="entry name" value="HAMP"/>
    <property type="match status" value="1"/>
</dbReference>
<dbReference type="Pfam" id="PF02518">
    <property type="entry name" value="HATPase_c"/>
    <property type="match status" value="1"/>
</dbReference>
<feature type="domain" description="Histidine kinase" evidence="10">
    <location>
        <begin position="277"/>
        <end position="474"/>
    </location>
</feature>
<name>A0A449INJ1_PSEFR</name>
<comment type="catalytic activity">
    <reaction evidence="1">
        <text>ATP + protein L-histidine = ADP + protein N-phospho-L-histidine.</text>
        <dbReference type="EC" id="2.7.13.3"/>
    </reaction>
</comment>
<dbReference type="InterPro" id="IPR050980">
    <property type="entry name" value="2C_sensor_his_kinase"/>
</dbReference>
<keyword evidence="9" id="KW-0067">ATP-binding</keyword>
<dbReference type="PANTHER" id="PTHR44936:SF10">
    <property type="entry name" value="SENSOR PROTEIN RSTB"/>
    <property type="match status" value="1"/>
</dbReference>
<dbReference type="SMART" id="SM00304">
    <property type="entry name" value="HAMP"/>
    <property type="match status" value="1"/>
</dbReference>
<evidence type="ECO:0000256" key="3">
    <source>
        <dbReference type="ARBA" id="ARBA00012438"/>
    </source>
</evidence>
<evidence type="ECO:0000256" key="9">
    <source>
        <dbReference type="ARBA" id="ARBA00022840"/>
    </source>
</evidence>
<evidence type="ECO:0000256" key="5">
    <source>
        <dbReference type="ARBA" id="ARBA00022553"/>
    </source>
</evidence>
<dbReference type="AlphaFoldDB" id="A0A449INJ1"/>
<dbReference type="GO" id="GO:0005886">
    <property type="term" value="C:plasma membrane"/>
    <property type="evidence" value="ECO:0007669"/>
    <property type="project" value="UniProtKB-SubCell"/>
</dbReference>
<evidence type="ECO:0000256" key="1">
    <source>
        <dbReference type="ARBA" id="ARBA00000085"/>
    </source>
</evidence>
<evidence type="ECO:0000259" key="10">
    <source>
        <dbReference type="PROSITE" id="PS50109"/>
    </source>
</evidence>
<evidence type="ECO:0000259" key="11">
    <source>
        <dbReference type="PROSITE" id="PS50885"/>
    </source>
</evidence>
<evidence type="ECO:0000256" key="8">
    <source>
        <dbReference type="ARBA" id="ARBA00022777"/>
    </source>
</evidence>
<dbReference type="PROSITE" id="PS50109">
    <property type="entry name" value="HIS_KIN"/>
    <property type="match status" value="1"/>
</dbReference>
<keyword evidence="4" id="KW-0472">Membrane</keyword>
<dbReference type="Gene3D" id="1.10.287.130">
    <property type="match status" value="1"/>
</dbReference>
<keyword evidence="4" id="KW-1003">Cell membrane</keyword>
<evidence type="ECO:0000313" key="13">
    <source>
        <dbReference type="Proteomes" id="UP000330809"/>
    </source>
</evidence>
<dbReference type="CDD" id="cd00082">
    <property type="entry name" value="HisKA"/>
    <property type="match status" value="1"/>
</dbReference>
<dbReference type="InterPro" id="IPR003660">
    <property type="entry name" value="HAMP_dom"/>
</dbReference>
<gene>
    <name evidence="12" type="primary">envZ_3</name>
    <name evidence="12" type="ORF">NCTC10754_03625</name>
</gene>
<sequence length="484" mass="53220">MSTALKRRFNQVRDALVRGVMRLWPKTLFGQLTLILVSGTLAIQLLSSSIWFDVRYAQVLEAPVRLMASRTAQLINQDSCIAGQPQTAPANYTARCLATKPDTQPGNDRAARRTALLLKQALAYELGYAPAIEMIEVDLTDASGQPLVWRSLFGLQTATAHVDFAVPLADGHWLSIEGHELQGWSGESAWALIADYILRVYVVRIIGVIGMCWLAVRLCLRPLKRLSDAANALGDNLDQTPLAIEGPLEVRQAAQMFNTMQKQIVAMVNDQSFFLAAVSHDLRTPLTRMRLRIERLNDLDQRERLKQNIYQMDKMITQVLVYLQSANQHTCQFIDLDSVLRNLCTELSTPAEPLPVSGRGGMIYANGVLLHRCLQNLLVNAQAYAREITIEVERSSSGVTLRVNDRGPGIAQSVLHSVTDPFVRADTSRNDQSGGFGLGLSIARRIAVSHKGSLVLGNREGGGLTACIFLPLREGEGASAQAKA</sequence>
<dbReference type="PROSITE" id="PS50885">
    <property type="entry name" value="HAMP"/>
    <property type="match status" value="1"/>
</dbReference>
<dbReference type="InterPro" id="IPR004358">
    <property type="entry name" value="Sig_transdc_His_kin-like_C"/>
</dbReference>